<dbReference type="EMBL" id="CAEQ01002608">
    <property type="protein sequence ID" value="CCD17149.1"/>
    <property type="molecule type" value="Genomic_DNA"/>
</dbReference>
<gene>
    <name evidence="2" type="ORF">TCIL3000_0_19960</name>
</gene>
<keyword evidence="1" id="KW-0472">Membrane</keyword>
<keyword evidence="1" id="KW-0812">Transmembrane</keyword>
<organism evidence="2 3">
    <name type="scientific">Trypanosoma congolense (strain IL3000)</name>
    <dbReference type="NCBI Taxonomy" id="1068625"/>
    <lineage>
        <taxon>Eukaryota</taxon>
        <taxon>Discoba</taxon>
        <taxon>Euglenozoa</taxon>
        <taxon>Kinetoplastea</taxon>
        <taxon>Metakinetoplastina</taxon>
        <taxon>Trypanosomatida</taxon>
        <taxon>Trypanosomatidae</taxon>
        <taxon>Trypanosoma</taxon>
        <taxon>Nannomonas</taxon>
    </lineage>
</organism>
<evidence type="ECO:0000256" key="1">
    <source>
        <dbReference type="SAM" id="Phobius"/>
    </source>
</evidence>
<feature type="transmembrane region" description="Helical" evidence="1">
    <location>
        <begin position="61"/>
        <end position="80"/>
    </location>
</feature>
<reference evidence="3" key="1">
    <citation type="submission" date="2011-07" db="EMBL/GenBank/DDBJ databases">
        <title>Divergent evolution of antigenic variation in African trypanosomes.</title>
        <authorList>
            <person name="Jackson A.P."/>
            <person name="Berry A."/>
            <person name="Allison H.C."/>
            <person name="Burton P."/>
            <person name="Anderson J."/>
            <person name="Aslett M."/>
            <person name="Brown R."/>
            <person name="Corton N."/>
            <person name="Harris D."/>
            <person name="Hauser H."/>
            <person name="Gamble J."/>
            <person name="Gilderthorp R."/>
            <person name="McQuillan J."/>
            <person name="Quail M.A."/>
            <person name="Sanders M."/>
            <person name="Van Tonder A."/>
            <person name="Ginger M.L."/>
            <person name="Donelson J.E."/>
            <person name="Field M.C."/>
            <person name="Barry J.D."/>
            <person name="Berriman M."/>
            <person name="Hertz-Fowler C."/>
        </authorList>
    </citation>
    <scope>NUCLEOTIDE SEQUENCE [LARGE SCALE GENOMIC DNA]</scope>
    <source>
        <strain evidence="3">IL3000</strain>
    </source>
</reference>
<dbReference type="AlphaFoldDB" id="F9WIK1"/>
<accession>F9WIK1</accession>
<comment type="caution">
    <text evidence="2">The sequence shown here is derived from an EMBL/GenBank/DDBJ whole genome shotgun (WGS) entry which is preliminary data.</text>
</comment>
<dbReference type="Proteomes" id="UP000000702">
    <property type="component" value="Unassembled WGS sequence"/>
</dbReference>
<sequence>MNFKQCVQNNVNNGNRVPTTAHARIFVRVTKEVHIHWYVFSLIISFLFFFIFFFLRGIFYFYYYLFCSHVVSRFLSFAVVREGSSGYGMCCNEKLKLCHFVFLFFFLFLYFCFYVWVRVCFSVLSLSVLLFSRVNSTITSQNERCTAHHVNLFLNMRKLFFAS</sequence>
<evidence type="ECO:0000313" key="3">
    <source>
        <dbReference type="Proteomes" id="UP000000702"/>
    </source>
</evidence>
<keyword evidence="3" id="KW-1185">Reference proteome</keyword>
<feature type="transmembrane region" description="Helical" evidence="1">
    <location>
        <begin position="35"/>
        <end position="55"/>
    </location>
</feature>
<reference evidence="2 3" key="2">
    <citation type="journal article" date="2012" name="Proc. Natl. Acad. Sci. U.S.A.">
        <title>Antigenic diversity is generated by distinct evolutionary mechanisms in African trypanosome species.</title>
        <authorList>
            <person name="Jackson A.P."/>
            <person name="Berry A."/>
            <person name="Aslett M."/>
            <person name="Allison H.C."/>
            <person name="Burton P."/>
            <person name="Vavrova-Anderson J."/>
            <person name="Brown R."/>
            <person name="Browne H."/>
            <person name="Corton N."/>
            <person name="Hauser H."/>
            <person name="Gamble J."/>
            <person name="Gilderthorp R."/>
            <person name="Marcello L."/>
            <person name="McQuillan J."/>
            <person name="Otto T.D."/>
            <person name="Quail M.A."/>
            <person name="Sanders M.J."/>
            <person name="van Tonder A."/>
            <person name="Ginger M.L."/>
            <person name="Field M.C."/>
            <person name="Barry J.D."/>
            <person name="Hertz-Fowler C."/>
            <person name="Berriman M."/>
        </authorList>
    </citation>
    <scope>NUCLEOTIDE SEQUENCE [LARGE SCALE GENOMIC DNA]</scope>
    <source>
        <strain evidence="2 3">IL3000</strain>
    </source>
</reference>
<name>F9WIK1_TRYCI</name>
<evidence type="ECO:0000313" key="2">
    <source>
        <dbReference type="EMBL" id="CCD17149.1"/>
    </source>
</evidence>
<proteinExistence type="predicted"/>
<protein>
    <submittedName>
        <fullName evidence="2">WGS project CAEQ00000000 data, annotated contig 805</fullName>
    </submittedName>
</protein>
<feature type="transmembrane region" description="Helical" evidence="1">
    <location>
        <begin position="100"/>
        <end position="131"/>
    </location>
</feature>
<keyword evidence="1" id="KW-1133">Transmembrane helix</keyword>
<dbReference type="VEuPathDB" id="TriTrypDB:TcIL3000_0_19960"/>